<name>A0AAV9XR98_9PEZI</name>
<evidence type="ECO:0000313" key="2">
    <source>
        <dbReference type="EMBL" id="KAK6544335.1"/>
    </source>
</evidence>
<dbReference type="EMBL" id="JAVHJO010000001">
    <property type="protein sequence ID" value="KAK6544335.1"/>
    <property type="molecule type" value="Genomic_DNA"/>
</dbReference>
<accession>A0AAV9XR98</accession>
<evidence type="ECO:0000256" key="1">
    <source>
        <dbReference type="SAM" id="MobiDB-lite"/>
    </source>
</evidence>
<dbReference type="Proteomes" id="UP001365542">
    <property type="component" value="Unassembled WGS sequence"/>
</dbReference>
<organism evidence="2 3">
    <name type="scientific">Orbilia ellipsospora</name>
    <dbReference type="NCBI Taxonomy" id="2528407"/>
    <lineage>
        <taxon>Eukaryota</taxon>
        <taxon>Fungi</taxon>
        <taxon>Dikarya</taxon>
        <taxon>Ascomycota</taxon>
        <taxon>Pezizomycotina</taxon>
        <taxon>Orbiliomycetes</taxon>
        <taxon>Orbiliales</taxon>
        <taxon>Orbiliaceae</taxon>
        <taxon>Orbilia</taxon>
    </lineage>
</organism>
<comment type="caution">
    <text evidence="2">The sequence shown here is derived from an EMBL/GenBank/DDBJ whole genome shotgun (WGS) entry which is preliminary data.</text>
</comment>
<dbReference type="AlphaFoldDB" id="A0AAV9XR98"/>
<sequence>MATSATQSKELASNALASFLQSRHVQVPSSDASRALRRKHQRERRKGSRGLVRTDVATTKGNDASTSNVSNGANTKNQTKRPAMSKEERDIRQRILIMRENKRTGKPIIPSKGAEPEDSDDDF</sequence>
<feature type="compositionally biased region" description="Basic and acidic residues" evidence="1">
    <location>
        <begin position="84"/>
        <end position="103"/>
    </location>
</feature>
<evidence type="ECO:0000313" key="3">
    <source>
        <dbReference type="Proteomes" id="UP001365542"/>
    </source>
</evidence>
<feature type="compositionally biased region" description="Basic residues" evidence="1">
    <location>
        <begin position="35"/>
        <end position="48"/>
    </location>
</feature>
<feature type="compositionally biased region" description="Polar residues" evidence="1">
    <location>
        <begin position="17"/>
        <end position="32"/>
    </location>
</feature>
<protein>
    <submittedName>
        <fullName evidence="2">Uncharacterized protein</fullName>
    </submittedName>
</protein>
<keyword evidence="3" id="KW-1185">Reference proteome</keyword>
<gene>
    <name evidence="2" type="ORF">TWF694_001035</name>
</gene>
<proteinExistence type="predicted"/>
<feature type="compositionally biased region" description="Polar residues" evidence="1">
    <location>
        <begin position="56"/>
        <end position="77"/>
    </location>
</feature>
<feature type="region of interest" description="Disordered" evidence="1">
    <location>
        <begin position="17"/>
        <end position="123"/>
    </location>
</feature>
<reference evidence="2 3" key="1">
    <citation type="submission" date="2019-10" db="EMBL/GenBank/DDBJ databases">
        <authorList>
            <person name="Palmer J.M."/>
        </authorList>
    </citation>
    <scope>NUCLEOTIDE SEQUENCE [LARGE SCALE GENOMIC DNA]</scope>
    <source>
        <strain evidence="2 3">TWF694</strain>
    </source>
</reference>